<gene>
    <name evidence="1" type="ORF">GCM10022247_51010</name>
</gene>
<reference evidence="2" key="1">
    <citation type="journal article" date="2019" name="Int. J. Syst. Evol. Microbiol.">
        <title>The Global Catalogue of Microorganisms (GCM) 10K type strain sequencing project: providing services to taxonomists for standard genome sequencing and annotation.</title>
        <authorList>
            <consortium name="The Broad Institute Genomics Platform"/>
            <consortium name="The Broad Institute Genome Sequencing Center for Infectious Disease"/>
            <person name="Wu L."/>
            <person name="Ma J."/>
        </authorList>
    </citation>
    <scope>NUCLEOTIDE SEQUENCE [LARGE SCALE GENOMIC DNA]</scope>
    <source>
        <strain evidence="2">JCM 17342</strain>
    </source>
</reference>
<sequence length="195" mass="21805">MNDKLNGLSAYFTAEEAAAVGLGEARLRSLLAKGEIAKREDLDHYYRMGHRESLWLLIHDATASVSGSVACLGSALARHHLTDVIPKRVQIAVPRGTVVTRLPWFPVEVVEYDPQTFMVGWCLDEVNRGCDAPVYSVERTLIDAIVRRDHVCEDIAREAVRRYKANPASHHEELTRTALQLGVERHVSEFMVGTT</sequence>
<accession>A0ABP7T3W9</accession>
<proteinExistence type="predicted"/>
<dbReference type="EMBL" id="BAABAL010000018">
    <property type="protein sequence ID" value="GAA4020724.1"/>
    <property type="molecule type" value="Genomic_DNA"/>
</dbReference>
<name>A0ABP7T3W9_9PSEU</name>
<comment type="caution">
    <text evidence="1">The sequence shown here is derived from an EMBL/GenBank/DDBJ whole genome shotgun (WGS) entry which is preliminary data.</text>
</comment>
<organism evidence="1 2">
    <name type="scientific">Allokutzneria multivorans</name>
    <dbReference type="NCBI Taxonomy" id="1142134"/>
    <lineage>
        <taxon>Bacteria</taxon>
        <taxon>Bacillati</taxon>
        <taxon>Actinomycetota</taxon>
        <taxon>Actinomycetes</taxon>
        <taxon>Pseudonocardiales</taxon>
        <taxon>Pseudonocardiaceae</taxon>
        <taxon>Allokutzneria</taxon>
    </lineage>
</organism>
<dbReference type="RefSeq" id="WP_344879500.1">
    <property type="nucleotide sequence ID" value="NZ_BAABAL010000018.1"/>
</dbReference>
<evidence type="ECO:0000313" key="1">
    <source>
        <dbReference type="EMBL" id="GAA4020724.1"/>
    </source>
</evidence>
<evidence type="ECO:0000313" key="2">
    <source>
        <dbReference type="Proteomes" id="UP001501747"/>
    </source>
</evidence>
<keyword evidence="2" id="KW-1185">Reference proteome</keyword>
<protein>
    <submittedName>
        <fullName evidence="1">Uncharacterized protein</fullName>
    </submittedName>
</protein>
<dbReference type="Proteomes" id="UP001501747">
    <property type="component" value="Unassembled WGS sequence"/>
</dbReference>